<gene>
    <name evidence="1" type="ORF">I550_2955</name>
</gene>
<proteinExistence type="predicted"/>
<dbReference type="Pfam" id="PF19902">
    <property type="entry name" value="DUF6375"/>
    <property type="match status" value="1"/>
</dbReference>
<dbReference type="InterPro" id="IPR045955">
    <property type="entry name" value="DUF6375"/>
</dbReference>
<dbReference type="Proteomes" id="UP000020825">
    <property type="component" value="Unassembled WGS sequence"/>
</dbReference>
<sequence length="37" mass="4051">MITTDESDVQALLKVLLDGGARVEVYSAHDYPDTAEK</sequence>
<comment type="caution">
    <text evidence="1">The sequence shown here is derived from an EMBL/GenBank/DDBJ whole genome shotgun (WGS) entry which is preliminary data.</text>
</comment>
<evidence type="ECO:0000313" key="1">
    <source>
        <dbReference type="EMBL" id="EUA59807.1"/>
    </source>
</evidence>
<dbReference type="AlphaFoldDB" id="X8CTV1"/>
<name>X8CTV1_MYCIT</name>
<accession>X8CTV1</accession>
<evidence type="ECO:0000313" key="2">
    <source>
        <dbReference type="Proteomes" id="UP000020825"/>
    </source>
</evidence>
<dbReference type="PATRIC" id="fig|1299331.3.peg.2884"/>
<dbReference type="EMBL" id="JAOG01000001">
    <property type="protein sequence ID" value="EUA59807.1"/>
    <property type="molecule type" value="Genomic_DNA"/>
</dbReference>
<protein>
    <submittedName>
        <fullName evidence="1">Uncharacterized protein</fullName>
    </submittedName>
</protein>
<reference evidence="1 2" key="1">
    <citation type="submission" date="2013-12" db="EMBL/GenBank/DDBJ databases">
        <authorList>
            <person name="Zelazny A."/>
            <person name="Olivier K."/>
            <person name="Holland S."/>
            <person name="Lenaerts A."/>
            <person name="Ordway D."/>
            <person name="DeGroote M.A."/>
            <person name="Parker T."/>
            <person name="Sizemore C."/>
            <person name="Tallon L.J."/>
            <person name="Sadzewicz L.K."/>
            <person name="Sengamalay N."/>
            <person name="Fraser C.M."/>
            <person name="Hine E."/>
            <person name="Shefchek K.A."/>
            <person name="Das S.P."/>
            <person name="Tettelin H."/>
        </authorList>
    </citation>
    <scope>NUCLEOTIDE SEQUENCE [LARGE SCALE GENOMIC DNA]</scope>
    <source>
        <strain evidence="1 2">1956</strain>
    </source>
</reference>
<organism evidence="1 2">
    <name type="scientific">Mycobacterium intracellulare 1956</name>
    <dbReference type="NCBI Taxonomy" id="1299331"/>
    <lineage>
        <taxon>Bacteria</taxon>
        <taxon>Bacillati</taxon>
        <taxon>Actinomycetota</taxon>
        <taxon>Actinomycetes</taxon>
        <taxon>Mycobacteriales</taxon>
        <taxon>Mycobacteriaceae</taxon>
        <taxon>Mycobacterium</taxon>
        <taxon>Mycobacterium avium complex (MAC)</taxon>
    </lineage>
</organism>